<feature type="region of interest" description="Disordered" evidence="1">
    <location>
        <begin position="66"/>
        <end position="87"/>
    </location>
</feature>
<protein>
    <submittedName>
        <fullName evidence="3">Uncharacterized protein</fullName>
    </submittedName>
</protein>
<reference evidence="3" key="1">
    <citation type="journal article" date="2023" name="Mol. Phylogenet. Evol.">
        <title>Genome-scale phylogeny and comparative genomics of the fungal order Sordariales.</title>
        <authorList>
            <person name="Hensen N."/>
            <person name="Bonometti L."/>
            <person name="Westerberg I."/>
            <person name="Brannstrom I.O."/>
            <person name="Guillou S."/>
            <person name="Cros-Aarteil S."/>
            <person name="Calhoun S."/>
            <person name="Haridas S."/>
            <person name="Kuo A."/>
            <person name="Mondo S."/>
            <person name="Pangilinan J."/>
            <person name="Riley R."/>
            <person name="LaButti K."/>
            <person name="Andreopoulos B."/>
            <person name="Lipzen A."/>
            <person name="Chen C."/>
            <person name="Yan M."/>
            <person name="Daum C."/>
            <person name="Ng V."/>
            <person name="Clum A."/>
            <person name="Steindorff A."/>
            <person name="Ohm R.A."/>
            <person name="Martin F."/>
            <person name="Silar P."/>
            <person name="Natvig D.O."/>
            <person name="Lalanne C."/>
            <person name="Gautier V."/>
            <person name="Ament-Velasquez S.L."/>
            <person name="Kruys A."/>
            <person name="Hutchinson M.I."/>
            <person name="Powell A.J."/>
            <person name="Barry K."/>
            <person name="Miller A.N."/>
            <person name="Grigoriev I.V."/>
            <person name="Debuchy R."/>
            <person name="Gladieux P."/>
            <person name="Hiltunen Thoren M."/>
            <person name="Johannesson H."/>
        </authorList>
    </citation>
    <scope>NUCLEOTIDE SEQUENCE</scope>
    <source>
        <strain evidence="3">CBS 232.78</strain>
    </source>
</reference>
<proteinExistence type="predicted"/>
<keyword evidence="2" id="KW-0472">Membrane</keyword>
<comment type="caution">
    <text evidence="3">The sequence shown here is derived from an EMBL/GenBank/DDBJ whole genome shotgun (WGS) entry which is preliminary data.</text>
</comment>
<evidence type="ECO:0000313" key="3">
    <source>
        <dbReference type="EMBL" id="KAK3387276.1"/>
    </source>
</evidence>
<evidence type="ECO:0000256" key="1">
    <source>
        <dbReference type="SAM" id="MobiDB-lite"/>
    </source>
</evidence>
<dbReference type="Proteomes" id="UP001285441">
    <property type="component" value="Unassembled WGS sequence"/>
</dbReference>
<sequence length="87" mass="9748">MGLPVLTRLLFFTMSTAPLGIFLPLILRRSYESELRVSFPLARLIHHLGVLLLLSMKSRPFSFLASKSKSNQQSERMSSSSAVTFCS</sequence>
<accession>A0AAE0U1D4</accession>
<dbReference type="EMBL" id="JAULSW010000003">
    <property type="protein sequence ID" value="KAK3387276.1"/>
    <property type="molecule type" value="Genomic_DNA"/>
</dbReference>
<evidence type="ECO:0000256" key="2">
    <source>
        <dbReference type="SAM" id="Phobius"/>
    </source>
</evidence>
<evidence type="ECO:0000313" key="4">
    <source>
        <dbReference type="Proteomes" id="UP001285441"/>
    </source>
</evidence>
<keyword evidence="4" id="KW-1185">Reference proteome</keyword>
<reference evidence="3" key="2">
    <citation type="submission" date="2023-06" db="EMBL/GenBank/DDBJ databases">
        <authorList>
            <consortium name="Lawrence Berkeley National Laboratory"/>
            <person name="Haridas S."/>
            <person name="Hensen N."/>
            <person name="Bonometti L."/>
            <person name="Westerberg I."/>
            <person name="Brannstrom I.O."/>
            <person name="Guillou S."/>
            <person name="Cros-Aarteil S."/>
            <person name="Calhoun S."/>
            <person name="Kuo A."/>
            <person name="Mondo S."/>
            <person name="Pangilinan J."/>
            <person name="Riley R."/>
            <person name="LaButti K."/>
            <person name="Andreopoulos B."/>
            <person name="Lipzen A."/>
            <person name="Chen C."/>
            <person name="Yanf M."/>
            <person name="Daum C."/>
            <person name="Ng V."/>
            <person name="Clum A."/>
            <person name="Steindorff A."/>
            <person name="Ohm R."/>
            <person name="Martin F."/>
            <person name="Silar P."/>
            <person name="Natvig D."/>
            <person name="Lalanne C."/>
            <person name="Gautier V."/>
            <person name="Ament-velasquez S.L."/>
            <person name="Kruys A."/>
            <person name="Hutchinson M.I."/>
            <person name="Powell A.J."/>
            <person name="Barry K."/>
            <person name="Miller A.N."/>
            <person name="Grigoriev I.V."/>
            <person name="Debuchy R."/>
            <person name="Gladieux P."/>
            <person name="Thoren M.H."/>
            <person name="Johannesson H."/>
        </authorList>
    </citation>
    <scope>NUCLEOTIDE SEQUENCE</scope>
    <source>
        <strain evidence="3">CBS 232.78</strain>
    </source>
</reference>
<organism evidence="3 4">
    <name type="scientific">Podospora didyma</name>
    <dbReference type="NCBI Taxonomy" id="330526"/>
    <lineage>
        <taxon>Eukaryota</taxon>
        <taxon>Fungi</taxon>
        <taxon>Dikarya</taxon>
        <taxon>Ascomycota</taxon>
        <taxon>Pezizomycotina</taxon>
        <taxon>Sordariomycetes</taxon>
        <taxon>Sordariomycetidae</taxon>
        <taxon>Sordariales</taxon>
        <taxon>Podosporaceae</taxon>
        <taxon>Podospora</taxon>
    </lineage>
</organism>
<feature type="compositionally biased region" description="Low complexity" evidence="1">
    <location>
        <begin position="68"/>
        <end position="81"/>
    </location>
</feature>
<dbReference type="AlphaFoldDB" id="A0AAE0U1D4"/>
<gene>
    <name evidence="3" type="ORF">B0H63DRAFT_155218</name>
</gene>
<feature type="transmembrane region" description="Helical" evidence="2">
    <location>
        <begin position="6"/>
        <end position="27"/>
    </location>
</feature>
<name>A0AAE0U1D4_9PEZI</name>
<keyword evidence="2" id="KW-0812">Transmembrane</keyword>
<keyword evidence="2" id="KW-1133">Transmembrane helix</keyword>